<dbReference type="Proteomes" id="UP001500067">
    <property type="component" value="Unassembled WGS sequence"/>
</dbReference>
<dbReference type="EMBL" id="BAABFA010000008">
    <property type="protein sequence ID" value="GAA4463101.1"/>
    <property type="molecule type" value="Genomic_DNA"/>
</dbReference>
<protein>
    <submittedName>
        <fullName evidence="2">Uncharacterized protein</fullName>
    </submittedName>
</protein>
<feature type="coiled-coil region" evidence="1">
    <location>
        <begin position="131"/>
        <end position="176"/>
    </location>
</feature>
<gene>
    <name evidence="2" type="ORF">GCM10023093_10810</name>
</gene>
<keyword evidence="1" id="KW-0175">Coiled coil</keyword>
<name>A0ABP8NBH0_9BACT</name>
<evidence type="ECO:0000313" key="3">
    <source>
        <dbReference type="Proteomes" id="UP001500067"/>
    </source>
</evidence>
<organism evidence="2 3">
    <name type="scientific">Nemorincola caseinilytica</name>
    <dbReference type="NCBI Taxonomy" id="2054315"/>
    <lineage>
        <taxon>Bacteria</taxon>
        <taxon>Pseudomonadati</taxon>
        <taxon>Bacteroidota</taxon>
        <taxon>Chitinophagia</taxon>
        <taxon>Chitinophagales</taxon>
        <taxon>Chitinophagaceae</taxon>
        <taxon>Nemorincola</taxon>
    </lineage>
</organism>
<comment type="caution">
    <text evidence="2">The sequence shown here is derived from an EMBL/GenBank/DDBJ whole genome shotgun (WGS) entry which is preliminary data.</text>
</comment>
<accession>A0ABP8NBH0</accession>
<proteinExistence type="predicted"/>
<sequence>MLVFMLPLATYAQSEVEVKEGNVKMGKKKMWAFSATYRHDKSVTAAVLDKNMEDAKLKRSSRKKGVQAYKAAQWPAVSDTRGDYYYRVRSKKGKTTVYMVASKGYDNYVTTTNDAATAAKVTQYLQRLDGQIAAQEAIQQKEVEMKQLEAKNAAMAKELEASKEAQAKKAKEVRELRATQFAPAPVK</sequence>
<keyword evidence="3" id="KW-1185">Reference proteome</keyword>
<reference evidence="3" key="1">
    <citation type="journal article" date="2019" name="Int. J. Syst. Evol. Microbiol.">
        <title>The Global Catalogue of Microorganisms (GCM) 10K type strain sequencing project: providing services to taxonomists for standard genome sequencing and annotation.</title>
        <authorList>
            <consortium name="The Broad Institute Genomics Platform"/>
            <consortium name="The Broad Institute Genome Sequencing Center for Infectious Disease"/>
            <person name="Wu L."/>
            <person name="Ma J."/>
        </authorList>
    </citation>
    <scope>NUCLEOTIDE SEQUENCE [LARGE SCALE GENOMIC DNA]</scope>
    <source>
        <strain evidence="3">JCM 32105</strain>
    </source>
</reference>
<evidence type="ECO:0000256" key="1">
    <source>
        <dbReference type="SAM" id="Coils"/>
    </source>
</evidence>
<evidence type="ECO:0000313" key="2">
    <source>
        <dbReference type="EMBL" id="GAA4463101.1"/>
    </source>
</evidence>